<dbReference type="RefSeq" id="WP_165185869.1">
    <property type="nucleotide sequence ID" value="NZ_LR699553.1"/>
</dbReference>
<dbReference type="Gene3D" id="3.30.1580.10">
    <property type="entry name" value="Head-to-tail joining protein W"/>
    <property type="match status" value="1"/>
</dbReference>
<evidence type="ECO:0008006" key="3">
    <source>
        <dbReference type="Google" id="ProtNLM"/>
    </source>
</evidence>
<dbReference type="AlphaFoldDB" id="A0A5Q4YVB3"/>
<reference evidence="1 2" key="1">
    <citation type="submission" date="2019-08" db="EMBL/GenBank/DDBJ databases">
        <authorList>
            <person name="Herpell B J."/>
        </authorList>
    </citation>
    <scope>NUCLEOTIDE SEQUENCE [LARGE SCALE GENOMIC DNA]</scope>
    <source>
        <strain evidence="2">Msb3</strain>
    </source>
</reference>
<protein>
    <recommendedName>
        <fullName evidence="3">Phage head-tail adapter protein</fullName>
    </recommendedName>
</protein>
<gene>
    <name evidence="1" type="ORF">PDMSB3_2008</name>
</gene>
<evidence type="ECO:0000313" key="2">
    <source>
        <dbReference type="Proteomes" id="UP000325811"/>
    </source>
</evidence>
<dbReference type="EMBL" id="LR699553">
    <property type="protein sequence ID" value="VVD28464.1"/>
    <property type="molecule type" value="Genomic_DNA"/>
</dbReference>
<organism evidence="1 2">
    <name type="scientific">Paraburkholderia dioscoreae</name>
    <dbReference type="NCBI Taxonomy" id="2604047"/>
    <lineage>
        <taxon>Bacteria</taxon>
        <taxon>Pseudomonadati</taxon>
        <taxon>Pseudomonadota</taxon>
        <taxon>Betaproteobacteria</taxon>
        <taxon>Burkholderiales</taxon>
        <taxon>Burkholderiaceae</taxon>
        <taxon>Paraburkholderia</taxon>
    </lineage>
</organism>
<dbReference type="InterPro" id="IPR036626">
    <property type="entry name" value="GpW_sf"/>
</dbReference>
<dbReference type="Proteomes" id="UP000325811">
    <property type="component" value="Chromosome I"/>
</dbReference>
<proteinExistence type="predicted"/>
<dbReference type="KEGG" id="pdio:PDMSB3_2008"/>
<dbReference type="GO" id="GO:0019058">
    <property type="term" value="P:viral life cycle"/>
    <property type="evidence" value="ECO:0007669"/>
    <property type="project" value="InterPro"/>
</dbReference>
<accession>A0A5Q4YVB3</accession>
<name>A0A5Q4YVB3_9BURK</name>
<dbReference type="InterPro" id="IPR004174">
    <property type="entry name" value="GpW"/>
</dbReference>
<evidence type="ECO:0000313" key="1">
    <source>
        <dbReference type="EMBL" id="VVD28464.1"/>
    </source>
</evidence>
<dbReference type="SUPFAM" id="SSF64210">
    <property type="entry name" value="Head-to-tail joining protein W, gpW"/>
    <property type="match status" value="1"/>
</dbReference>
<dbReference type="Pfam" id="PF02831">
    <property type="entry name" value="gpW"/>
    <property type="match status" value="1"/>
</dbReference>
<sequence>MATNDLCSPLYGMTDAQLQAALAAAQQAYIDLRTGDKAVTVAYAQGDGSRSVTFQTTNLAAVRMFISDLQAALNPGVKMCKRRRMVPLF</sequence>
<keyword evidence="2" id="KW-1185">Reference proteome</keyword>